<dbReference type="RefSeq" id="WP_037937257.1">
    <property type="nucleotide sequence ID" value="NZ_JBFADL010000007.1"/>
</dbReference>
<reference evidence="2 3" key="1">
    <citation type="submission" date="2014-02" db="EMBL/GenBank/DDBJ databases">
        <title>The genome announcement of Streptomyces toyocaensis NRRL15009.</title>
        <authorList>
            <person name="Hong H.-J."/>
            <person name="Kwun M.J."/>
        </authorList>
    </citation>
    <scope>NUCLEOTIDE SEQUENCE [LARGE SCALE GENOMIC DNA]</scope>
    <source>
        <strain evidence="2 3">NRRL 15009</strain>
    </source>
</reference>
<dbReference type="OrthoDB" id="262125at2"/>
<sequence length="462" mass="49524">MSKLNEIHGWWEERLPALLDQYGVPGAAVAVDLGGEVADHGTGVLNLSTGVEVNADTLFQIGSITKVWTATLVMQLADEGLVELDEPVRVRLPEFRVADESASDEVTVRQLLNHTAGFEGDIFTDTGRNDDCVERFVATLVDVPQLFSPGELFSYNNAGYCVLGRLVEVVRGKPFAACLRDHLLSPLGLTHAAHGPEEAILRRTAVGHVRPSPEDALVPAPVWALAPSNAPAGSMLAMRPRDLLAFARMHLDGGTAADGTVVLRDTTAKAMREREVELPRLGVMGDAWGLGWEIFDGAGTPVIGHDGTTIGQASFLRMVPEHDLAVTLLTNGGDALGLYREVVGHVLRELAGTELPSTPVPPADPRPVDAGRYTGTYSSRLFDNTVTQDDARRVWVKCVPKGLAAEMGMETTTFELVAFDGDTLIAAEPENGFHQPYAFVGGAPGGPAQFLHTGRADRRTSD</sequence>
<dbReference type="SUPFAM" id="SSF56601">
    <property type="entry name" value="beta-lactamase/transpeptidase-like"/>
    <property type="match status" value="1"/>
</dbReference>
<evidence type="ECO:0000313" key="2">
    <source>
        <dbReference type="EMBL" id="KES04910.1"/>
    </source>
</evidence>
<dbReference type="PANTHER" id="PTHR43283">
    <property type="entry name" value="BETA-LACTAMASE-RELATED"/>
    <property type="match status" value="1"/>
</dbReference>
<gene>
    <name evidence="2" type="ORF">BU52_22990</name>
</gene>
<dbReference type="PANTHER" id="PTHR43283:SF3">
    <property type="entry name" value="BETA-LACTAMASE FAMILY PROTEIN (AFU_ORTHOLOGUE AFUA_5G07500)"/>
    <property type="match status" value="1"/>
</dbReference>
<keyword evidence="3" id="KW-1185">Reference proteome</keyword>
<feature type="domain" description="Beta-lactamase-related" evidence="1">
    <location>
        <begin position="15"/>
        <end position="334"/>
    </location>
</feature>
<evidence type="ECO:0000313" key="3">
    <source>
        <dbReference type="Proteomes" id="UP000028341"/>
    </source>
</evidence>
<accession>A0A081XMY7</accession>
<dbReference type="InterPro" id="IPR001466">
    <property type="entry name" value="Beta-lactam-related"/>
</dbReference>
<name>A0A081XMY7_STRTO</name>
<dbReference type="eggNOG" id="COG1680">
    <property type="taxonomic scope" value="Bacteria"/>
</dbReference>
<dbReference type="STRING" id="55952.BU52_22990"/>
<organism evidence="2 3">
    <name type="scientific">Streptomyces toyocaensis</name>
    <dbReference type="NCBI Taxonomy" id="55952"/>
    <lineage>
        <taxon>Bacteria</taxon>
        <taxon>Bacillati</taxon>
        <taxon>Actinomycetota</taxon>
        <taxon>Actinomycetes</taxon>
        <taxon>Kitasatosporales</taxon>
        <taxon>Streptomycetaceae</taxon>
        <taxon>Streptomyces</taxon>
    </lineage>
</organism>
<comment type="caution">
    <text evidence="2">The sequence shown here is derived from an EMBL/GenBank/DDBJ whole genome shotgun (WGS) entry which is preliminary data.</text>
</comment>
<proteinExistence type="predicted"/>
<dbReference type="Proteomes" id="UP000028341">
    <property type="component" value="Unassembled WGS sequence"/>
</dbReference>
<dbReference type="Pfam" id="PF00144">
    <property type="entry name" value="Beta-lactamase"/>
    <property type="match status" value="1"/>
</dbReference>
<dbReference type="EMBL" id="JFCB01000022">
    <property type="protein sequence ID" value="KES04910.1"/>
    <property type="molecule type" value="Genomic_DNA"/>
</dbReference>
<dbReference type="AlphaFoldDB" id="A0A081XMY7"/>
<protein>
    <submittedName>
        <fullName evidence="2">Beta-lactamase</fullName>
    </submittedName>
</protein>
<evidence type="ECO:0000259" key="1">
    <source>
        <dbReference type="Pfam" id="PF00144"/>
    </source>
</evidence>
<dbReference type="Gene3D" id="3.40.710.10">
    <property type="entry name" value="DD-peptidase/beta-lactamase superfamily"/>
    <property type="match status" value="1"/>
</dbReference>
<dbReference type="InterPro" id="IPR012338">
    <property type="entry name" value="Beta-lactam/transpept-like"/>
</dbReference>
<dbReference type="InterPro" id="IPR050789">
    <property type="entry name" value="Diverse_Enzym_Activities"/>
</dbReference>